<dbReference type="InterPro" id="IPR006650">
    <property type="entry name" value="A/AMP_deam_AS"/>
</dbReference>
<proteinExistence type="inferred from homology"/>
<evidence type="ECO:0000256" key="1">
    <source>
        <dbReference type="ARBA" id="ARBA00001947"/>
    </source>
</evidence>
<keyword evidence="6" id="KW-0479">Metal-binding</keyword>
<protein>
    <recommendedName>
        <fullName evidence="5">Adenosine deaminase</fullName>
        <ecNumber evidence="4">3.5.4.4</ecNumber>
    </recommendedName>
</protein>
<dbReference type="PhylomeDB" id="T1JD41"/>
<dbReference type="GO" id="GO:0046872">
    <property type="term" value="F:metal ion binding"/>
    <property type="evidence" value="ECO:0007669"/>
    <property type="project" value="UniProtKB-KW"/>
</dbReference>
<dbReference type="GO" id="GO:0005829">
    <property type="term" value="C:cytosol"/>
    <property type="evidence" value="ECO:0007669"/>
    <property type="project" value="TreeGrafter"/>
</dbReference>
<sequence length="366" mass="40794">MSSSKLKARVELHVHIDGAARLSTIWELSKQKRIPLPGDGSFQALIDAVVSTKASSLPNFLHGFKYILAALKGDVKAIERVTYEMCEDQSRHGIIYFEGRYSPHLLADGAVTPSLVVEAINRGLKRGESDFKVKARSILCCILGKPPAIKLGIITSLILGFCNKWCREVVQLCDTYREAGVVGIDIAGDDSVFGPDYPQEYIDAFLEAEKLGIHRTMHAGEVGPWLEVDKAVNVLHSERIGHGYHVLDNEECYKEMVVKDIHFEMCPHSSLLTGGVSQTTLVHPIVRLANDRANFSINTDDPTITNTWITNEIQLLQQWGFTEVHLIRAKYKHFGIAFNAARSCFLPENEKNELIQQLKSVLGITN</sequence>
<dbReference type="InterPro" id="IPR001365">
    <property type="entry name" value="A_deaminase_dom"/>
</dbReference>
<keyword evidence="8" id="KW-0862">Zinc</keyword>
<comment type="similarity">
    <text evidence="3">Belongs to the metallo-dependent hydrolases superfamily. Adenosine and AMP deaminases family.</text>
</comment>
<dbReference type="AlphaFoldDB" id="T1JD41"/>
<dbReference type="NCBIfam" id="TIGR01430">
    <property type="entry name" value="aden_deam"/>
    <property type="match status" value="1"/>
</dbReference>
<name>T1JD41_STRMM</name>
<evidence type="ECO:0000256" key="4">
    <source>
        <dbReference type="ARBA" id="ARBA00012784"/>
    </source>
</evidence>
<evidence type="ECO:0000256" key="8">
    <source>
        <dbReference type="ARBA" id="ARBA00022833"/>
    </source>
</evidence>
<dbReference type="InterPro" id="IPR006330">
    <property type="entry name" value="Ado/ade_deaminase"/>
</dbReference>
<dbReference type="Proteomes" id="UP000014500">
    <property type="component" value="Unassembled WGS sequence"/>
</dbReference>
<dbReference type="GO" id="GO:0060169">
    <property type="term" value="P:negative regulation of adenosine receptor signaling pathway"/>
    <property type="evidence" value="ECO:0007669"/>
    <property type="project" value="TreeGrafter"/>
</dbReference>
<dbReference type="EnsemblMetazoa" id="SMAR011721-RA">
    <property type="protein sequence ID" value="SMAR011721-PA"/>
    <property type="gene ID" value="SMAR011721"/>
</dbReference>
<organism evidence="10 11">
    <name type="scientific">Strigamia maritima</name>
    <name type="common">European centipede</name>
    <name type="synonym">Geophilus maritimus</name>
    <dbReference type="NCBI Taxonomy" id="126957"/>
    <lineage>
        <taxon>Eukaryota</taxon>
        <taxon>Metazoa</taxon>
        <taxon>Ecdysozoa</taxon>
        <taxon>Arthropoda</taxon>
        <taxon>Myriapoda</taxon>
        <taxon>Chilopoda</taxon>
        <taxon>Pleurostigmophora</taxon>
        <taxon>Geophilomorpha</taxon>
        <taxon>Linotaeniidae</taxon>
        <taxon>Strigamia</taxon>
    </lineage>
</organism>
<dbReference type="eggNOG" id="KOG1097">
    <property type="taxonomic scope" value="Eukaryota"/>
</dbReference>
<comment type="cofactor">
    <cofactor evidence="1">
        <name>Zn(2+)</name>
        <dbReference type="ChEBI" id="CHEBI:29105"/>
    </cofactor>
</comment>
<dbReference type="GO" id="GO:0043103">
    <property type="term" value="P:hypoxanthine salvage"/>
    <property type="evidence" value="ECO:0007669"/>
    <property type="project" value="TreeGrafter"/>
</dbReference>
<keyword evidence="7" id="KW-0378">Hydrolase</keyword>
<dbReference type="InterPro" id="IPR032466">
    <property type="entry name" value="Metal_Hydrolase"/>
</dbReference>
<reference evidence="11" key="1">
    <citation type="submission" date="2011-05" db="EMBL/GenBank/DDBJ databases">
        <authorList>
            <person name="Richards S.R."/>
            <person name="Qu J."/>
            <person name="Jiang H."/>
            <person name="Jhangiani S.N."/>
            <person name="Agravi P."/>
            <person name="Goodspeed R."/>
            <person name="Gross S."/>
            <person name="Mandapat C."/>
            <person name="Jackson L."/>
            <person name="Mathew T."/>
            <person name="Pu L."/>
            <person name="Thornton R."/>
            <person name="Saada N."/>
            <person name="Wilczek-Boney K.B."/>
            <person name="Lee S."/>
            <person name="Kovar C."/>
            <person name="Wu Y."/>
            <person name="Scherer S.E."/>
            <person name="Worley K.C."/>
            <person name="Muzny D.M."/>
            <person name="Gibbs R."/>
        </authorList>
    </citation>
    <scope>NUCLEOTIDE SEQUENCE</scope>
    <source>
        <strain evidence="11">Brora</strain>
    </source>
</reference>
<dbReference type="STRING" id="126957.T1JD41"/>
<dbReference type="GO" id="GO:0009168">
    <property type="term" value="P:purine ribonucleoside monophosphate biosynthetic process"/>
    <property type="evidence" value="ECO:0007669"/>
    <property type="project" value="InterPro"/>
</dbReference>
<reference evidence="10" key="2">
    <citation type="submission" date="2015-02" db="UniProtKB">
        <authorList>
            <consortium name="EnsemblMetazoa"/>
        </authorList>
    </citation>
    <scope>IDENTIFICATION</scope>
</reference>
<evidence type="ECO:0000256" key="6">
    <source>
        <dbReference type="ARBA" id="ARBA00022723"/>
    </source>
</evidence>
<dbReference type="Pfam" id="PF00962">
    <property type="entry name" value="A_deaminase"/>
    <property type="match status" value="1"/>
</dbReference>
<dbReference type="EC" id="3.5.4.4" evidence="4"/>
<evidence type="ECO:0000256" key="5">
    <source>
        <dbReference type="ARBA" id="ARBA00018099"/>
    </source>
</evidence>
<accession>T1JD41</accession>
<dbReference type="PANTHER" id="PTHR11409">
    <property type="entry name" value="ADENOSINE DEAMINASE"/>
    <property type="match status" value="1"/>
</dbReference>
<dbReference type="SUPFAM" id="SSF51556">
    <property type="entry name" value="Metallo-dependent hydrolases"/>
    <property type="match status" value="1"/>
</dbReference>
<dbReference type="PROSITE" id="PS00485">
    <property type="entry name" value="A_DEAMINASE"/>
    <property type="match status" value="1"/>
</dbReference>
<evidence type="ECO:0000256" key="3">
    <source>
        <dbReference type="ARBA" id="ARBA00006676"/>
    </source>
</evidence>
<feature type="domain" description="Adenosine deaminase" evidence="9">
    <location>
        <begin position="9"/>
        <end position="359"/>
    </location>
</feature>
<dbReference type="GO" id="GO:0004000">
    <property type="term" value="F:adenosine deaminase activity"/>
    <property type="evidence" value="ECO:0007669"/>
    <property type="project" value="TreeGrafter"/>
</dbReference>
<keyword evidence="11" id="KW-1185">Reference proteome</keyword>
<dbReference type="HOGENOM" id="CLU_039228_0_1_1"/>
<evidence type="ECO:0000313" key="11">
    <source>
        <dbReference type="Proteomes" id="UP000014500"/>
    </source>
</evidence>
<evidence type="ECO:0000256" key="2">
    <source>
        <dbReference type="ARBA" id="ARBA00004296"/>
    </source>
</evidence>
<dbReference type="EMBL" id="JH432094">
    <property type="status" value="NOT_ANNOTATED_CDS"/>
    <property type="molecule type" value="Genomic_DNA"/>
</dbReference>
<evidence type="ECO:0000256" key="7">
    <source>
        <dbReference type="ARBA" id="ARBA00022801"/>
    </source>
</evidence>
<comment type="subcellular location">
    <subcellularLocation>
        <location evidence="2">Cell membrane</location>
        <topology evidence="2">Peripheral membrane protein</topology>
        <orientation evidence="2">Extracellular side</orientation>
    </subcellularLocation>
</comment>
<evidence type="ECO:0000313" key="10">
    <source>
        <dbReference type="EnsemblMetazoa" id="SMAR011721-PA"/>
    </source>
</evidence>
<evidence type="ECO:0000259" key="9">
    <source>
        <dbReference type="Pfam" id="PF00962"/>
    </source>
</evidence>
<dbReference type="GO" id="GO:0006154">
    <property type="term" value="P:adenosine catabolic process"/>
    <property type="evidence" value="ECO:0007669"/>
    <property type="project" value="TreeGrafter"/>
</dbReference>
<dbReference type="OMA" id="NHFTIHA"/>
<dbReference type="Gene3D" id="3.20.20.140">
    <property type="entry name" value="Metal-dependent hydrolases"/>
    <property type="match status" value="1"/>
</dbReference>
<dbReference type="PANTHER" id="PTHR11409:SF43">
    <property type="entry name" value="ADENOSINE DEAMINASE"/>
    <property type="match status" value="1"/>
</dbReference>
<dbReference type="GO" id="GO:0046103">
    <property type="term" value="P:inosine biosynthetic process"/>
    <property type="evidence" value="ECO:0007669"/>
    <property type="project" value="TreeGrafter"/>
</dbReference>
<dbReference type="GO" id="GO:0009897">
    <property type="term" value="C:external side of plasma membrane"/>
    <property type="evidence" value="ECO:0007669"/>
    <property type="project" value="TreeGrafter"/>
</dbReference>